<proteinExistence type="predicted"/>
<comment type="caution">
    <text evidence="1">The sequence shown here is derived from an EMBL/GenBank/DDBJ whole genome shotgun (WGS) entry which is preliminary data.</text>
</comment>
<evidence type="ECO:0000313" key="1">
    <source>
        <dbReference type="EMBL" id="CAF2150996.1"/>
    </source>
</evidence>
<dbReference type="Proteomes" id="UP000663887">
    <property type="component" value="Unassembled WGS sequence"/>
</dbReference>
<name>A0A816XZR4_9BILA</name>
<protein>
    <submittedName>
        <fullName evidence="1">Uncharacterized protein</fullName>
    </submittedName>
</protein>
<evidence type="ECO:0000313" key="2">
    <source>
        <dbReference type="Proteomes" id="UP000663887"/>
    </source>
</evidence>
<sequence>DKAEEVKGTDVNINLSPDEDIKVNVPKINKEPLYENLKVRFPDMFLEPFESVKFNFEKIIIAAQNLKCKEDIKTPSAMNVVKDNCKSEIECNTKKK</sequence>
<dbReference type="EMBL" id="CAJNRG010013705">
    <property type="protein sequence ID" value="CAF2150996.1"/>
    <property type="molecule type" value="Genomic_DNA"/>
</dbReference>
<dbReference type="AlphaFoldDB" id="A0A816XZR4"/>
<organism evidence="1 2">
    <name type="scientific">Rotaria magnacalcarata</name>
    <dbReference type="NCBI Taxonomy" id="392030"/>
    <lineage>
        <taxon>Eukaryota</taxon>
        <taxon>Metazoa</taxon>
        <taxon>Spiralia</taxon>
        <taxon>Gnathifera</taxon>
        <taxon>Rotifera</taxon>
        <taxon>Eurotatoria</taxon>
        <taxon>Bdelloidea</taxon>
        <taxon>Philodinida</taxon>
        <taxon>Philodinidae</taxon>
        <taxon>Rotaria</taxon>
    </lineage>
</organism>
<reference evidence="1" key="1">
    <citation type="submission" date="2021-02" db="EMBL/GenBank/DDBJ databases">
        <authorList>
            <person name="Nowell W R."/>
        </authorList>
    </citation>
    <scope>NUCLEOTIDE SEQUENCE</scope>
</reference>
<feature type="non-terminal residue" evidence="1">
    <location>
        <position position="1"/>
    </location>
</feature>
<gene>
    <name evidence="1" type="ORF">XDN619_LOCUS28663</name>
</gene>
<accession>A0A816XZR4</accession>